<name>A0A1W1VW93_9DEIO</name>
<organism evidence="1 2">
    <name type="scientific">Deinococcus hopiensis KR-140</name>
    <dbReference type="NCBI Taxonomy" id="695939"/>
    <lineage>
        <taxon>Bacteria</taxon>
        <taxon>Thermotogati</taxon>
        <taxon>Deinococcota</taxon>
        <taxon>Deinococci</taxon>
        <taxon>Deinococcales</taxon>
        <taxon>Deinococcaceae</taxon>
        <taxon>Deinococcus</taxon>
    </lineage>
</organism>
<sequence length="111" mass="11990">MPYPHEHDLDHYAFLRSGRQNKNEMTEKKKVQWLPTGWTVAPAATTPEGLGSRPSVAVALRRAVGGNLCLATHEGVLYIAPVSPGAVVTDADRDVAQALGYWGPLPIYAPV</sequence>
<proteinExistence type="predicted"/>
<keyword evidence="2" id="KW-1185">Reference proteome</keyword>
<protein>
    <submittedName>
        <fullName evidence="1">Uncharacterized protein</fullName>
    </submittedName>
</protein>
<dbReference type="EMBL" id="FWWU01000011">
    <property type="protein sequence ID" value="SMB97639.1"/>
    <property type="molecule type" value="Genomic_DNA"/>
</dbReference>
<dbReference type="Proteomes" id="UP000192582">
    <property type="component" value="Unassembled WGS sequence"/>
</dbReference>
<gene>
    <name evidence="1" type="ORF">SAMN00790413_06099</name>
</gene>
<reference evidence="1 2" key="1">
    <citation type="submission" date="2017-04" db="EMBL/GenBank/DDBJ databases">
        <authorList>
            <person name="Afonso C.L."/>
            <person name="Miller P.J."/>
            <person name="Scott M.A."/>
            <person name="Spackman E."/>
            <person name="Goraichik I."/>
            <person name="Dimitrov K.M."/>
            <person name="Suarez D.L."/>
            <person name="Swayne D.E."/>
        </authorList>
    </citation>
    <scope>NUCLEOTIDE SEQUENCE [LARGE SCALE GENOMIC DNA]</scope>
    <source>
        <strain evidence="1 2">KR-140</strain>
    </source>
</reference>
<accession>A0A1W1VW93</accession>
<evidence type="ECO:0000313" key="1">
    <source>
        <dbReference type="EMBL" id="SMB97639.1"/>
    </source>
</evidence>
<dbReference type="AlphaFoldDB" id="A0A1W1VW93"/>
<evidence type="ECO:0000313" key="2">
    <source>
        <dbReference type="Proteomes" id="UP000192582"/>
    </source>
</evidence>